<protein>
    <submittedName>
        <fullName evidence="2">HipA N-terminal domain-containing protein</fullName>
    </submittedName>
</protein>
<dbReference type="EMBL" id="CP060783">
    <property type="protein sequence ID" value="QNP48882.1"/>
    <property type="molecule type" value="Genomic_DNA"/>
</dbReference>
<dbReference type="KEGG" id="daer:H9K75_01355"/>
<dbReference type="Proteomes" id="UP000516028">
    <property type="component" value="Chromosome"/>
</dbReference>
<proteinExistence type="predicted"/>
<dbReference type="AlphaFoldDB" id="A0A7H0GKR6"/>
<dbReference type="NCBIfam" id="TIGR03071">
    <property type="entry name" value="couple_hipA"/>
    <property type="match status" value="1"/>
</dbReference>
<dbReference type="RefSeq" id="WP_187724474.1">
    <property type="nucleotide sequence ID" value="NZ_CP060783.1"/>
</dbReference>
<accession>A0A7H0GKR6</accession>
<evidence type="ECO:0000259" key="1">
    <source>
        <dbReference type="Pfam" id="PF13657"/>
    </source>
</evidence>
<feature type="domain" description="HipA N-terminal subdomain 1" evidence="1">
    <location>
        <begin position="9"/>
        <end position="109"/>
    </location>
</feature>
<evidence type="ECO:0000313" key="2">
    <source>
        <dbReference type="EMBL" id="QNP48882.1"/>
    </source>
</evidence>
<sequence length="150" mass="16326">MTEGRSALGIWYGSMPVGSLYFDHRDERWSLQYLPAWLAEPSAFALSPQLPLHPPAEGHRSSTVRRFLQNLLPEGQQLDDVAKSCGLSKNNVYGLVQALGAETTGAFRFLPIDVTEDGPQDQPPRLGGAETGLCCKATRAGTRACRGVQQ</sequence>
<evidence type="ECO:0000313" key="3">
    <source>
        <dbReference type="Proteomes" id="UP000516028"/>
    </source>
</evidence>
<gene>
    <name evidence="2" type="ORF">H9K75_01355</name>
</gene>
<dbReference type="InterPro" id="IPR017508">
    <property type="entry name" value="HipA_N1"/>
</dbReference>
<organism evidence="2 3">
    <name type="scientific">Diaphorobacter aerolatus</name>
    <dbReference type="NCBI Taxonomy" id="1288495"/>
    <lineage>
        <taxon>Bacteria</taxon>
        <taxon>Pseudomonadati</taxon>
        <taxon>Pseudomonadota</taxon>
        <taxon>Betaproteobacteria</taxon>
        <taxon>Burkholderiales</taxon>
        <taxon>Comamonadaceae</taxon>
        <taxon>Diaphorobacter</taxon>
    </lineage>
</organism>
<keyword evidence="3" id="KW-1185">Reference proteome</keyword>
<reference evidence="2 3" key="1">
    <citation type="submission" date="2020-08" db="EMBL/GenBank/DDBJ databases">
        <title>Genome sequence of Diaphorobacter aerolatus KACC 16536T.</title>
        <authorList>
            <person name="Hyun D.-W."/>
            <person name="Bae J.-W."/>
        </authorList>
    </citation>
    <scope>NUCLEOTIDE SEQUENCE [LARGE SCALE GENOMIC DNA]</scope>
    <source>
        <strain evidence="2 3">KACC 16536</strain>
    </source>
</reference>
<name>A0A7H0GKR6_9BURK</name>
<dbReference type="Pfam" id="PF13657">
    <property type="entry name" value="Couple_hipA"/>
    <property type="match status" value="1"/>
</dbReference>